<dbReference type="HOGENOM" id="CLU_933300_0_0_5"/>
<feature type="chain" id="PRO_5002659422" evidence="2">
    <location>
        <begin position="26"/>
        <end position="298"/>
    </location>
</feature>
<keyword evidence="2" id="KW-0732">Signal</keyword>
<name>A3TT89_PSEBH</name>
<accession>A3TT89</accession>
<evidence type="ECO:0000256" key="2">
    <source>
        <dbReference type="SAM" id="SignalP"/>
    </source>
</evidence>
<dbReference type="Proteomes" id="UP000004318">
    <property type="component" value="Unassembled WGS sequence"/>
</dbReference>
<reference evidence="3 4" key="1">
    <citation type="journal article" date="2010" name="J. Bacteriol.">
        <title>Genome sequences of Oceanicola granulosus HTCC2516(T) and Oceanicola batsensis HTCC2597(TDelta).</title>
        <authorList>
            <person name="Thrash J.C."/>
            <person name="Cho J.C."/>
            <person name="Vergin K.L."/>
            <person name="Giovannoni S.J."/>
        </authorList>
    </citation>
    <scope>NUCLEOTIDE SEQUENCE [LARGE SCALE GENOMIC DNA]</scope>
    <source>
        <strain evidence="4">ATCC BAA-863 / DSM 15984 / KCTC 12145 / HTCC2597</strain>
    </source>
</reference>
<gene>
    <name evidence="3" type="ORF">OB2597_06270</name>
</gene>
<feature type="signal peptide" evidence="2">
    <location>
        <begin position="1"/>
        <end position="25"/>
    </location>
</feature>
<evidence type="ECO:0000256" key="1">
    <source>
        <dbReference type="SAM" id="Phobius"/>
    </source>
</evidence>
<feature type="transmembrane region" description="Helical" evidence="1">
    <location>
        <begin position="269"/>
        <end position="289"/>
    </location>
</feature>
<comment type="caution">
    <text evidence="3">The sequence shown here is derived from an EMBL/GenBank/DDBJ whole genome shotgun (WGS) entry which is preliminary data.</text>
</comment>
<keyword evidence="1" id="KW-0472">Membrane</keyword>
<sequence length="298" mass="30506">MVSLRAPARLLAFALALSLPSSAQATTVTSGQLKLALAGGEEVLIDLALELLLEGINGSRGAAAIAVVKSYGDSDAAGCPGWGCDTGEVTANAADADGSAEARARSNPPLGAFRGVRAKASGKVASSRAAITWKGKVKAEAEGNLPARLNGALPDAADVNQAVATLNYVMPELDILAESQRGSFALTHDWNGLRTFDGGLHFDETAPLPVFSDDLLGYESAFTNSAGSISSSALMVTQSVSFAIDYASFLADQSFVADFEGEAEARASVVPLPAGILLLSGALITLGIGRRRPSGRKA</sequence>
<keyword evidence="1" id="KW-1133">Transmembrane helix</keyword>
<keyword evidence="1" id="KW-0812">Transmembrane</keyword>
<dbReference type="AlphaFoldDB" id="A3TT89"/>
<evidence type="ECO:0000313" key="4">
    <source>
        <dbReference type="Proteomes" id="UP000004318"/>
    </source>
</evidence>
<organism evidence="3 4">
    <name type="scientific">Pseudooceanicola batsensis (strain ATCC BAA-863 / DSM 15984 / KCTC 12145 / HTCC2597)</name>
    <name type="common">Oceanicola batsensis</name>
    <dbReference type="NCBI Taxonomy" id="252305"/>
    <lineage>
        <taxon>Bacteria</taxon>
        <taxon>Pseudomonadati</taxon>
        <taxon>Pseudomonadota</taxon>
        <taxon>Alphaproteobacteria</taxon>
        <taxon>Rhodobacterales</taxon>
        <taxon>Paracoccaceae</taxon>
        <taxon>Pseudooceanicola</taxon>
    </lineage>
</organism>
<dbReference type="EMBL" id="AAMO01000001">
    <property type="protein sequence ID" value="EAQ04866.1"/>
    <property type="molecule type" value="Genomic_DNA"/>
</dbReference>
<keyword evidence="4" id="KW-1185">Reference proteome</keyword>
<proteinExistence type="predicted"/>
<protein>
    <submittedName>
        <fullName evidence="3">Uncharacterized protein</fullName>
    </submittedName>
</protein>
<evidence type="ECO:0000313" key="3">
    <source>
        <dbReference type="EMBL" id="EAQ04866.1"/>
    </source>
</evidence>